<name>A0A0R2HMW1_CARDV</name>
<dbReference type="PANTHER" id="PTHR36439:SF1">
    <property type="entry name" value="DUF1697 DOMAIN-CONTAINING PROTEIN"/>
    <property type="match status" value="1"/>
</dbReference>
<evidence type="ECO:0000313" key="2">
    <source>
        <dbReference type="Proteomes" id="UP000051658"/>
    </source>
</evidence>
<protein>
    <recommendedName>
        <fullName evidence="3">Cytoplasmic protein</fullName>
    </recommendedName>
</protein>
<dbReference type="PANTHER" id="PTHR36439">
    <property type="entry name" value="BLL4334 PROTEIN"/>
    <property type="match status" value="1"/>
</dbReference>
<sequence>MENYVVLLRGINVGKAHQLKMSDLKKILEMLGFQSVKTVLRSGNAVMKGAPQDVNLIATKIEEKLKTIVDFPIPVIVITGETFIQNLEKCSLFKAELQEQKEILIVYKKSAFVTSELVNFNFPNEQWEMIKNCLVIQIYGNQLSSPLLKQLTPYLKKEQATIRNWRTVTKLSGLLIELKT</sequence>
<dbReference type="PATRIC" id="fig|1449336.4.peg.1876"/>
<keyword evidence="2" id="KW-1185">Reference proteome</keyword>
<dbReference type="Gene3D" id="3.30.70.1280">
    <property type="entry name" value="SP0830-like domains"/>
    <property type="match status" value="1"/>
</dbReference>
<reference evidence="1 2" key="1">
    <citation type="journal article" date="2015" name="Genome Announc.">
        <title>Expanding the biotechnology potential of lactobacilli through comparative genomics of 213 strains and associated genera.</title>
        <authorList>
            <person name="Sun Z."/>
            <person name="Harris H.M."/>
            <person name="McCann A."/>
            <person name="Guo C."/>
            <person name="Argimon S."/>
            <person name="Zhang W."/>
            <person name="Yang X."/>
            <person name="Jeffery I.B."/>
            <person name="Cooney J.C."/>
            <person name="Kagawa T.F."/>
            <person name="Liu W."/>
            <person name="Song Y."/>
            <person name="Salvetti E."/>
            <person name="Wrobel A."/>
            <person name="Rasinkangas P."/>
            <person name="Parkhill J."/>
            <person name="Rea M.C."/>
            <person name="O'Sullivan O."/>
            <person name="Ritari J."/>
            <person name="Douillard F.P."/>
            <person name="Paul Ross R."/>
            <person name="Yang R."/>
            <person name="Briner A.E."/>
            <person name="Felis G.E."/>
            <person name="de Vos W.M."/>
            <person name="Barrangou R."/>
            <person name="Klaenhammer T.R."/>
            <person name="Caufield P.W."/>
            <person name="Cui Y."/>
            <person name="Zhang H."/>
            <person name="O'Toole P.W."/>
        </authorList>
    </citation>
    <scope>NUCLEOTIDE SEQUENCE [LARGE SCALE GENOMIC DNA]</scope>
    <source>
        <strain evidence="1 2">DSM 20623</strain>
    </source>
</reference>
<accession>A0A0R2HMW1</accession>
<dbReference type="InterPro" id="IPR012545">
    <property type="entry name" value="DUF1697"/>
</dbReference>
<dbReference type="eggNOG" id="COG3797">
    <property type="taxonomic scope" value="Bacteria"/>
</dbReference>
<evidence type="ECO:0008006" key="3">
    <source>
        <dbReference type="Google" id="ProtNLM"/>
    </source>
</evidence>
<evidence type="ECO:0000313" key="1">
    <source>
        <dbReference type="EMBL" id="KRN54259.1"/>
    </source>
</evidence>
<dbReference type="Pfam" id="PF08002">
    <property type="entry name" value="DUF1697"/>
    <property type="match status" value="1"/>
</dbReference>
<organism evidence="1 2">
    <name type="scientific">Carnobacterium divergens DSM 20623</name>
    <dbReference type="NCBI Taxonomy" id="1449336"/>
    <lineage>
        <taxon>Bacteria</taxon>
        <taxon>Bacillati</taxon>
        <taxon>Bacillota</taxon>
        <taxon>Bacilli</taxon>
        <taxon>Lactobacillales</taxon>
        <taxon>Carnobacteriaceae</taxon>
        <taxon>Carnobacterium</taxon>
    </lineage>
</organism>
<dbReference type="Proteomes" id="UP000051658">
    <property type="component" value="Unassembled WGS sequence"/>
</dbReference>
<dbReference type="RefSeq" id="WP_034569816.1">
    <property type="nucleotide sequence ID" value="NZ_JQBS01000035.1"/>
</dbReference>
<dbReference type="AlphaFoldDB" id="A0A0R2HMW1"/>
<dbReference type="EMBL" id="JQBS01000035">
    <property type="protein sequence ID" value="KRN54259.1"/>
    <property type="molecule type" value="Genomic_DNA"/>
</dbReference>
<comment type="caution">
    <text evidence="1">The sequence shown here is derived from an EMBL/GenBank/DDBJ whole genome shotgun (WGS) entry which is preliminary data.</text>
</comment>
<dbReference type="GeneID" id="89588834"/>
<dbReference type="PIRSF" id="PIRSF008502">
    <property type="entry name" value="UCP008502"/>
    <property type="match status" value="1"/>
</dbReference>
<dbReference type="SUPFAM" id="SSF160379">
    <property type="entry name" value="SP0830-like"/>
    <property type="match status" value="1"/>
</dbReference>
<proteinExistence type="predicted"/>
<gene>
    <name evidence="1" type="ORF">IV74_GL001840</name>
</gene>